<dbReference type="Pfam" id="PF01047">
    <property type="entry name" value="MarR"/>
    <property type="match status" value="1"/>
</dbReference>
<dbReference type="SUPFAM" id="SSF46785">
    <property type="entry name" value="Winged helix' DNA-binding domain"/>
    <property type="match status" value="1"/>
</dbReference>
<comment type="caution">
    <text evidence="2">The sequence shown here is derived from an EMBL/GenBank/DDBJ whole genome shotgun (WGS) entry which is preliminary data.</text>
</comment>
<proteinExistence type="predicted"/>
<dbReference type="Proteomes" id="UP001430065">
    <property type="component" value="Unassembled WGS sequence"/>
</dbReference>
<sequence>MTTPRKSTPSRSATVELADAFLALHHLVRKHVDAAMTAAGLSLSQAKLLALVARLAPCRPSDIATEMGYAPRTVTTALDAMEESGLVERSAHPTDRRAQLVVVTAAGQAKLDEVQGPKRQAVEHLFGVLDATEQKQLRELMDRVRLRADD</sequence>
<dbReference type="InterPro" id="IPR036390">
    <property type="entry name" value="WH_DNA-bd_sf"/>
</dbReference>
<dbReference type="PRINTS" id="PR00598">
    <property type="entry name" value="HTHMARR"/>
</dbReference>
<keyword evidence="3" id="KW-1185">Reference proteome</keyword>
<dbReference type="PANTHER" id="PTHR33164:SF43">
    <property type="entry name" value="HTH-TYPE TRANSCRIPTIONAL REPRESSOR YETL"/>
    <property type="match status" value="1"/>
</dbReference>
<dbReference type="Gene3D" id="1.10.10.10">
    <property type="entry name" value="Winged helix-like DNA-binding domain superfamily/Winged helix DNA-binding domain"/>
    <property type="match status" value="1"/>
</dbReference>
<dbReference type="RefSeq" id="WP_204638116.1">
    <property type="nucleotide sequence ID" value="NZ_JADIKC010000013.1"/>
</dbReference>
<dbReference type="PROSITE" id="PS50995">
    <property type="entry name" value="HTH_MARR_2"/>
    <property type="match status" value="1"/>
</dbReference>
<dbReference type="InterPro" id="IPR036388">
    <property type="entry name" value="WH-like_DNA-bd_sf"/>
</dbReference>
<dbReference type="PANTHER" id="PTHR33164">
    <property type="entry name" value="TRANSCRIPTIONAL REGULATOR, MARR FAMILY"/>
    <property type="match status" value="1"/>
</dbReference>
<feature type="domain" description="HTH marR-type" evidence="1">
    <location>
        <begin position="17"/>
        <end position="146"/>
    </location>
</feature>
<dbReference type="InterPro" id="IPR000835">
    <property type="entry name" value="HTH_MarR-typ"/>
</dbReference>
<name>A0ABS2JXJ9_9GAMM</name>
<gene>
    <name evidence="2" type="ORF">ISP20_20685</name>
</gene>
<dbReference type="InterPro" id="IPR039422">
    <property type="entry name" value="MarR/SlyA-like"/>
</dbReference>
<accession>A0ABS2JXJ9</accession>
<dbReference type="EMBL" id="JADIKC010000013">
    <property type="protein sequence ID" value="MBM7123594.1"/>
    <property type="molecule type" value="Genomic_DNA"/>
</dbReference>
<organism evidence="2 3">
    <name type="scientific">Dyella kyungheensis</name>
    <dbReference type="NCBI Taxonomy" id="1242174"/>
    <lineage>
        <taxon>Bacteria</taxon>
        <taxon>Pseudomonadati</taxon>
        <taxon>Pseudomonadota</taxon>
        <taxon>Gammaproteobacteria</taxon>
        <taxon>Lysobacterales</taxon>
        <taxon>Rhodanobacteraceae</taxon>
        <taxon>Dyella</taxon>
    </lineage>
</organism>
<dbReference type="SMART" id="SM00347">
    <property type="entry name" value="HTH_MARR"/>
    <property type="match status" value="1"/>
</dbReference>
<reference evidence="2 3" key="1">
    <citation type="submission" date="2020-10" db="EMBL/GenBank/DDBJ databases">
        <title>Phylogeny of dyella-like bacteria.</title>
        <authorList>
            <person name="Fu J."/>
        </authorList>
    </citation>
    <scope>NUCLEOTIDE SEQUENCE [LARGE SCALE GENOMIC DNA]</scope>
    <source>
        <strain evidence="2 3">THG-B117</strain>
    </source>
</reference>
<evidence type="ECO:0000313" key="3">
    <source>
        <dbReference type="Proteomes" id="UP001430065"/>
    </source>
</evidence>
<evidence type="ECO:0000313" key="2">
    <source>
        <dbReference type="EMBL" id="MBM7123594.1"/>
    </source>
</evidence>
<evidence type="ECO:0000259" key="1">
    <source>
        <dbReference type="PROSITE" id="PS50995"/>
    </source>
</evidence>
<protein>
    <submittedName>
        <fullName evidence="2">Winged helix-turn-helix transcriptional regulator</fullName>
    </submittedName>
</protein>